<dbReference type="eggNOG" id="COG0457">
    <property type="taxonomic scope" value="Bacteria"/>
</dbReference>
<dbReference type="GO" id="GO:0005737">
    <property type="term" value="C:cytoplasm"/>
    <property type="evidence" value="ECO:0007669"/>
    <property type="project" value="UniProtKB-SubCell"/>
</dbReference>
<evidence type="ECO:0000256" key="7">
    <source>
        <dbReference type="SAM" id="Coils"/>
    </source>
</evidence>
<dbReference type="SUPFAM" id="SSF46894">
    <property type="entry name" value="C-terminal effector domain of the bipartite response regulators"/>
    <property type="match status" value="1"/>
</dbReference>
<dbReference type="SUPFAM" id="SSF48452">
    <property type="entry name" value="TPR-like"/>
    <property type="match status" value="1"/>
</dbReference>
<reference evidence="9 10" key="1">
    <citation type="submission" date="2013-08" db="EMBL/GenBank/DDBJ databases">
        <title>Flavobacterium limnosediminis JC2902 genome sequencing.</title>
        <authorList>
            <person name="Lee K."/>
            <person name="Yi H."/>
            <person name="Park S."/>
            <person name="Chun J."/>
        </authorList>
    </citation>
    <scope>NUCLEOTIDE SEQUENCE [LARGE SCALE GENOMIC DNA]</scope>
    <source>
        <strain evidence="9 10">JC2902</strain>
    </source>
</reference>
<dbReference type="Gene3D" id="1.25.40.10">
    <property type="entry name" value="Tetratricopeptide repeat domain"/>
    <property type="match status" value="2"/>
</dbReference>
<dbReference type="OrthoDB" id="1523128at2"/>
<dbReference type="EMBL" id="AVGG01000018">
    <property type="protein sequence ID" value="ESU26573.1"/>
    <property type="molecule type" value="Genomic_DNA"/>
</dbReference>
<dbReference type="SMART" id="SM00028">
    <property type="entry name" value="TPR"/>
    <property type="match status" value="4"/>
</dbReference>
<dbReference type="GO" id="GO:0003677">
    <property type="term" value="F:DNA binding"/>
    <property type="evidence" value="ECO:0007669"/>
    <property type="project" value="InterPro"/>
</dbReference>
<dbReference type="InterPro" id="IPR019734">
    <property type="entry name" value="TPR_rpt"/>
</dbReference>
<dbReference type="InterPro" id="IPR051476">
    <property type="entry name" value="Bac_ResReg_Asp_Phosphatase"/>
</dbReference>
<dbReference type="InterPro" id="IPR016032">
    <property type="entry name" value="Sig_transdc_resp-reg_C-effctor"/>
</dbReference>
<gene>
    <name evidence="9" type="ORF">FLJC2902T_25460</name>
</gene>
<keyword evidence="8" id="KW-0472">Membrane</keyword>
<dbReference type="Pfam" id="PF13424">
    <property type="entry name" value="TPR_12"/>
    <property type="match status" value="1"/>
</dbReference>
<keyword evidence="2" id="KW-0963">Cytoplasm</keyword>
<dbReference type="Gene3D" id="1.10.10.10">
    <property type="entry name" value="Winged helix-like DNA-binding domain superfamily/Winged helix DNA-binding domain"/>
    <property type="match status" value="1"/>
</dbReference>
<dbReference type="InterPro" id="IPR036388">
    <property type="entry name" value="WH-like_DNA-bd_sf"/>
</dbReference>
<evidence type="ECO:0000313" key="9">
    <source>
        <dbReference type="EMBL" id="ESU26573.1"/>
    </source>
</evidence>
<dbReference type="PATRIC" id="fig|1341181.4.peg.2506"/>
<keyword evidence="8" id="KW-1133">Transmembrane helix</keyword>
<keyword evidence="10" id="KW-1185">Reference proteome</keyword>
<accession>V6SIP7</accession>
<evidence type="ECO:0000256" key="1">
    <source>
        <dbReference type="ARBA" id="ARBA00004496"/>
    </source>
</evidence>
<feature type="repeat" description="TPR" evidence="6">
    <location>
        <begin position="197"/>
        <end position="230"/>
    </location>
</feature>
<proteinExistence type="inferred from homology"/>
<organism evidence="9 10">
    <name type="scientific">Flavobacterium limnosediminis JC2902</name>
    <dbReference type="NCBI Taxonomy" id="1341181"/>
    <lineage>
        <taxon>Bacteria</taxon>
        <taxon>Pseudomonadati</taxon>
        <taxon>Bacteroidota</taxon>
        <taxon>Flavobacteriia</taxon>
        <taxon>Flavobacteriales</taxon>
        <taxon>Flavobacteriaceae</taxon>
        <taxon>Flavobacterium</taxon>
    </lineage>
</organism>
<protein>
    <submittedName>
        <fullName evidence="9">Uncharacterized protein</fullName>
    </submittedName>
</protein>
<keyword evidence="3" id="KW-0677">Repeat</keyword>
<sequence length="536" mass="62933">MRLLLFSLLFTGQLVYSQNDVSKLIDSLTMKLQDKDKARISLKIADELKDSNWKRALHYIEHSESLVKNIDSDEITAENNIKIAEIYNKKDAFDIALTYFLKAYEYYQQDNLKEKKYHLENSLAIIYARLNNKDKAMHYFNHLLKYHTQQKKPVYIAKTHNNIGTLYMSGGILDSAMIHFKKSLQLAQNLQDDELKMILYNNLGLCYSRRNNFKVAKSYFDKSIVIADKKSDNKTKAWIYNSVSKLYLLKKQADSALFYSQKAADLLKDAKYSFENKNAVVNIYKSYLLKGDHRKAADYFEAYDEIRDSLNIEGKAMNVEKLKLEQQYKENEEVRILKESKENSKYYLIGFGFIIVMLILFILVLRYKNKLANAQLEKDLFESKKKELDANLELKNKELVTHSMMEIQRAEIMEQILHDLKQLKLQSPKKETQQTIDLIIKQLGENKANSVWEEFELHYGHVYESFYNILNEKHPELTYRDKRLCALLKLNLTTKEISQITGQSIKSLENARTRLRKKLQLTNTNLDLVTYLVNLN</sequence>
<comment type="similarity">
    <text evidence="5">Belongs to the Rap family.</text>
</comment>
<evidence type="ECO:0000256" key="2">
    <source>
        <dbReference type="ARBA" id="ARBA00022490"/>
    </source>
</evidence>
<feature type="transmembrane region" description="Helical" evidence="8">
    <location>
        <begin position="346"/>
        <end position="365"/>
    </location>
</feature>
<name>V6SIP7_9FLAO</name>
<evidence type="ECO:0000256" key="6">
    <source>
        <dbReference type="PROSITE-ProRule" id="PRU00339"/>
    </source>
</evidence>
<dbReference type="PROSITE" id="PS50005">
    <property type="entry name" value="TPR"/>
    <property type="match status" value="2"/>
</dbReference>
<comment type="caution">
    <text evidence="9">The sequence shown here is derived from an EMBL/GenBank/DDBJ whole genome shotgun (WGS) entry which is preliminary data.</text>
</comment>
<keyword evidence="7" id="KW-0175">Coiled coil</keyword>
<keyword evidence="8" id="KW-0812">Transmembrane</keyword>
<dbReference type="InterPro" id="IPR011990">
    <property type="entry name" value="TPR-like_helical_dom_sf"/>
</dbReference>
<dbReference type="AlphaFoldDB" id="V6SIP7"/>
<dbReference type="RefSeq" id="WP_023580106.1">
    <property type="nucleotide sequence ID" value="NZ_AVGG01000018.1"/>
</dbReference>
<dbReference type="GO" id="GO:0006355">
    <property type="term" value="P:regulation of DNA-templated transcription"/>
    <property type="evidence" value="ECO:0007669"/>
    <property type="project" value="InterPro"/>
</dbReference>
<evidence type="ECO:0000256" key="5">
    <source>
        <dbReference type="ARBA" id="ARBA00038253"/>
    </source>
</evidence>
<feature type="coiled-coil region" evidence="7">
    <location>
        <begin position="364"/>
        <end position="398"/>
    </location>
</feature>
<dbReference type="PANTHER" id="PTHR46630">
    <property type="entry name" value="TETRATRICOPEPTIDE REPEAT PROTEIN 29"/>
    <property type="match status" value="1"/>
</dbReference>
<evidence type="ECO:0000313" key="10">
    <source>
        <dbReference type="Proteomes" id="UP000018004"/>
    </source>
</evidence>
<dbReference type="PANTHER" id="PTHR46630:SF1">
    <property type="entry name" value="TETRATRICOPEPTIDE REPEAT PROTEIN 29"/>
    <property type="match status" value="1"/>
</dbReference>
<feature type="repeat" description="TPR" evidence="6">
    <location>
        <begin position="157"/>
        <end position="190"/>
    </location>
</feature>
<dbReference type="STRING" id="1341181.FLJC2902T_25460"/>
<dbReference type="Proteomes" id="UP000018004">
    <property type="component" value="Unassembled WGS sequence"/>
</dbReference>
<evidence type="ECO:0000256" key="8">
    <source>
        <dbReference type="SAM" id="Phobius"/>
    </source>
</evidence>
<keyword evidence="4 6" id="KW-0802">TPR repeat</keyword>
<comment type="subcellular location">
    <subcellularLocation>
        <location evidence="1">Cytoplasm</location>
    </subcellularLocation>
</comment>
<evidence type="ECO:0000256" key="3">
    <source>
        <dbReference type="ARBA" id="ARBA00022737"/>
    </source>
</evidence>
<evidence type="ECO:0000256" key="4">
    <source>
        <dbReference type="ARBA" id="ARBA00022803"/>
    </source>
</evidence>